<dbReference type="InterPro" id="IPR025420">
    <property type="entry name" value="DUF4143"/>
</dbReference>
<dbReference type="Pfam" id="PF13635">
    <property type="entry name" value="DUF4143"/>
    <property type="match status" value="1"/>
</dbReference>
<dbReference type="Pfam" id="PF13173">
    <property type="entry name" value="AAA_14"/>
    <property type="match status" value="1"/>
</dbReference>
<dbReference type="EMBL" id="JABCUR010000006">
    <property type="protein sequence ID" value="NMW65446.1"/>
    <property type="molecule type" value="Genomic_DNA"/>
</dbReference>
<protein>
    <submittedName>
        <fullName evidence="3">ATP-binding protein</fullName>
    </submittedName>
</protein>
<name>A0A7Y0Y4F9_9ACTO</name>
<dbReference type="PANTHER" id="PTHR33295:SF20">
    <property type="entry name" value="ATPASE"/>
    <property type="match status" value="1"/>
</dbReference>
<reference evidence="3 4" key="1">
    <citation type="submission" date="2020-04" db="EMBL/GenBank/DDBJ databases">
        <title>Antimicrobial susceptibility and clonality of vaginal-derived multi-drug resistant Mobiluncus isolates in China.</title>
        <authorList>
            <person name="Zhang X."/>
        </authorList>
    </citation>
    <scope>NUCLEOTIDE SEQUENCE [LARGE SCALE GENOMIC DNA]</scope>
    <source>
        <strain evidence="3 4">13</strain>
    </source>
</reference>
<dbReference type="SUPFAM" id="SSF52540">
    <property type="entry name" value="P-loop containing nucleoside triphosphate hydrolases"/>
    <property type="match status" value="1"/>
</dbReference>
<sequence>MSQHLMNRQHYLDQALLFRDTDLIKVVTGVRRCGKSSLLALIRRHLERESPGTWTVELNQESMSCPVDSDRELYDYFRQRLNPQGRSYFFLDEPQRIKNWQNAVNAMRVDFDCDIYLTGSNAYLLSSELSTYLSGRYVEIKMLPLAFGEYADFCGLSFAPGKNVTLDAAGRPVLFEDFFAQYLRYGGMPALAGGDIDQEKHALYLSGLYEAVASRDIVNRERNREQSRITNPELLRSIAVYLADNIGNLVSASGIANTLTSAGVKTTHPTAASYIEALNQAFLFYRATRYDLHGKAMLRTNPKQYIVDLGLRSFLGGYRVSDAGRIFENAVYLELLFRGYAVHVGKIYGQEIDFVAIKDSERLYIQVTDDMPTPETQERELAPLRALRESYPKLIITRKPQVVTDFEGIRVVSARDFFLDEWR</sequence>
<organism evidence="3 4">
    <name type="scientific">Mobiluncus mulieris</name>
    <dbReference type="NCBI Taxonomy" id="2052"/>
    <lineage>
        <taxon>Bacteria</taxon>
        <taxon>Bacillati</taxon>
        <taxon>Actinomycetota</taxon>
        <taxon>Actinomycetes</taxon>
        <taxon>Actinomycetales</taxon>
        <taxon>Actinomycetaceae</taxon>
        <taxon>Mobiluncus</taxon>
    </lineage>
</organism>
<accession>A0A7Y0Y4F9</accession>
<feature type="domain" description="DUF4143" evidence="2">
    <location>
        <begin position="225"/>
        <end position="367"/>
    </location>
</feature>
<dbReference type="GO" id="GO:0005524">
    <property type="term" value="F:ATP binding"/>
    <property type="evidence" value="ECO:0007669"/>
    <property type="project" value="UniProtKB-KW"/>
</dbReference>
<evidence type="ECO:0000259" key="2">
    <source>
        <dbReference type="Pfam" id="PF13635"/>
    </source>
</evidence>
<dbReference type="Proteomes" id="UP000578252">
    <property type="component" value="Unassembled WGS sequence"/>
</dbReference>
<feature type="domain" description="AAA" evidence="1">
    <location>
        <begin position="24"/>
        <end position="150"/>
    </location>
</feature>
<evidence type="ECO:0000313" key="4">
    <source>
        <dbReference type="Proteomes" id="UP000578252"/>
    </source>
</evidence>
<comment type="caution">
    <text evidence="3">The sequence shown here is derived from an EMBL/GenBank/DDBJ whole genome shotgun (WGS) entry which is preliminary data.</text>
</comment>
<keyword evidence="3" id="KW-0547">Nucleotide-binding</keyword>
<dbReference type="InterPro" id="IPR027417">
    <property type="entry name" value="P-loop_NTPase"/>
</dbReference>
<gene>
    <name evidence="3" type="ORF">HHJ78_07895</name>
</gene>
<evidence type="ECO:0000259" key="1">
    <source>
        <dbReference type="Pfam" id="PF13173"/>
    </source>
</evidence>
<keyword evidence="3" id="KW-0067">ATP-binding</keyword>
<dbReference type="PANTHER" id="PTHR33295">
    <property type="entry name" value="ATPASE"/>
    <property type="match status" value="1"/>
</dbReference>
<evidence type="ECO:0000313" key="3">
    <source>
        <dbReference type="EMBL" id="NMW65446.1"/>
    </source>
</evidence>
<dbReference type="InterPro" id="IPR041682">
    <property type="entry name" value="AAA_14"/>
</dbReference>
<proteinExistence type="predicted"/>
<dbReference type="AlphaFoldDB" id="A0A7Y0Y4F9"/>